<evidence type="ECO:0000256" key="9">
    <source>
        <dbReference type="RuleBase" id="RU362125"/>
    </source>
</evidence>
<dbReference type="InterPro" id="IPR009100">
    <property type="entry name" value="AcylCoA_DH/oxidase_NM_dom_sf"/>
</dbReference>
<evidence type="ECO:0000259" key="10">
    <source>
        <dbReference type="Pfam" id="PF00136"/>
    </source>
</evidence>
<feature type="domain" description="C4-type zinc-finger of DNA polymerase delta" evidence="13">
    <location>
        <begin position="406"/>
        <end position="482"/>
    </location>
</feature>
<evidence type="ECO:0000256" key="4">
    <source>
        <dbReference type="ARBA" id="ARBA00022679"/>
    </source>
</evidence>
<dbReference type="PANTHER" id="PTHR43831">
    <property type="entry name" value="ISOBUTYRYL-COA DEHYDROGENASE"/>
    <property type="match status" value="1"/>
</dbReference>
<dbReference type="AlphaFoldDB" id="A0A1R1PU75"/>
<dbReference type="InterPro" id="IPR043502">
    <property type="entry name" value="DNA/RNA_pol_sf"/>
</dbReference>
<evidence type="ECO:0000256" key="5">
    <source>
        <dbReference type="ARBA" id="ARBA00022695"/>
    </source>
</evidence>
<keyword evidence="7" id="KW-0239">DNA-directed DNA polymerase</keyword>
<feature type="domain" description="Acyl-CoA dehydrogenase/oxidase C-terminal" evidence="11">
    <location>
        <begin position="190"/>
        <end position="259"/>
    </location>
</feature>
<feature type="domain" description="Acyl-CoA oxidase/dehydrogenase middle" evidence="12">
    <location>
        <begin position="66"/>
        <end position="154"/>
    </location>
</feature>
<dbReference type="OrthoDB" id="2414538at2759"/>
<keyword evidence="9" id="KW-0560">Oxidoreductase</keyword>
<reference evidence="15" key="1">
    <citation type="submission" date="2017-01" db="EMBL/GenBank/DDBJ databases">
        <authorList>
            <person name="Wang Y."/>
            <person name="White M."/>
            <person name="Kvist S."/>
            <person name="Moncalvo J.-M."/>
        </authorList>
    </citation>
    <scope>NUCLEOTIDE SEQUENCE [LARGE SCALE GENOMIC DNA]</scope>
    <source>
        <strain evidence="15">COL-18-3</strain>
    </source>
</reference>
<dbReference type="InterPro" id="IPR042087">
    <property type="entry name" value="DNA_pol_B_thumb"/>
</dbReference>
<evidence type="ECO:0000259" key="12">
    <source>
        <dbReference type="Pfam" id="PF02770"/>
    </source>
</evidence>
<evidence type="ECO:0000259" key="13">
    <source>
        <dbReference type="Pfam" id="PF14260"/>
    </source>
</evidence>
<name>A0A1R1PU75_ZANCU</name>
<dbReference type="GO" id="GO:0000166">
    <property type="term" value="F:nucleotide binding"/>
    <property type="evidence" value="ECO:0007669"/>
    <property type="project" value="InterPro"/>
</dbReference>
<dbReference type="GO" id="GO:0003887">
    <property type="term" value="F:DNA-directed DNA polymerase activity"/>
    <property type="evidence" value="ECO:0007669"/>
    <property type="project" value="UniProtKB-KW"/>
</dbReference>
<keyword evidence="3 9" id="KW-0285">Flavoprotein</keyword>
<dbReference type="SUPFAM" id="SSF56672">
    <property type="entry name" value="DNA/RNA polymerases"/>
    <property type="match status" value="1"/>
</dbReference>
<dbReference type="Pfam" id="PF02770">
    <property type="entry name" value="Acyl-CoA_dh_M"/>
    <property type="match status" value="1"/>
</dbReference>
<evidence type="ECO:0000259" key="11">
    <source>
        <dbReference type="Pfam" id="PF00441"/>
    </source>
</evidence>
<keyword evidence="4" id="KW-0808">Transferase</keyword>
<evidence type="ECO:0000313" key="14">
    <source>
        <dbReference type="EMBL" id="OMH84452.1"/>
    </source>
</evidence>
<gene>
    <name evidence="14" type="ORF">AX774_g2022</name>
</gene>
<evidence type="ECO:0000256" key="3">
    <source>
        <dbReference type="ARBA" id="ARBA00022630"/>
    </source>
</evidence>
<dbReference type="PANTHER" id="PTHR43831:SF1">
    <property type="entry name" value="ISOBUTYRYL-COA DEHYDROGENASE, MITOCHONDRIAL"/>
    <property type="match status" value="1"/>
</dbReference>
<dbReference type="InterPro" id="IPR036250">
    <property type="entry name" value="AcylCo_DH-like_C"/>
</dbReference>
<keyword evidence="5" id="KW-0548">Nucleotidyltransferase</keyword>
<comment type="caution">
    <text evidence="14">The sequence shown here is derived from an EMBL/GenBank/DDBJ whole genome shotgun (WGS) entry which is preliminary data.</text>
</comment>
<dbReference type="Pfam" id="PF00441">
    <property type="entry name" value="Acyl-CoA_dh_1"/>
    <property type="match status" value="1"/>
</dbReference>
<evidence type="ECO:0000256" key="1">
    <source>
        <dbReference type="ARBA" id="ARBA00009347"/>
    </source>
</evidence>
<evidence type="ECO:0000256" key="2">
    <source>
        <dbReference type="ARBA" id="ARBA00012417"/>
    </source>
</evidence>
<accession>A0A1R1PU75</accession>
<comment type="similarity">
    <text evidence="1 9">Belongs to the acyl-CoA dehydrogenase family.</text>
</comment>
<dbReference type="InterPro" id="IPR009075">
    <property type="entry name" value="AcylCo_DH/oxidase_C"/>
</dbReference>
<evidence type="ECO:0000256" key="8">
    <source>
        <dbReference type="ARBA" id="ARBA00049244"/>
    </source>
</evidence>
<evidence type="ECO:0000256" key="6">
    <source>
        <dbReference type="ARBA" id="ARBA00022827"/>
    </source>
</evidence>
<dbReference type="EMBL" id="LSSK01000193">
    <property type="protein sequence ID" value="OMH84452.1"/>
    <property type="molecule type" value="Genomic_DNA"/>
</dbReference>
<dbReference type="GO" id="GO:0003677">
    <property type="term" value="F:DNA binding"/>
    <property type="evidence" value="ECO:0007669"/>
    <property type="project" value="InterPro"/>
</dbReference>
<keyword evidence="15" id="KW-1185">Reference proteome</keyword>
<evidence type="ECO:0000256" key="7">
    <source>
        <dbReference type="ARBA" id="ARBA00022932"/>
    </source>
</evidence>
<dbReference type="InterPro" id="IPR052547">
    <property type="entry name" value="Mito_Isobutyryl-CoADH"/>
</dbReference>
<dbReference type="Pfam" id="PF00136">
    <property type="entry name" value="DNA_pol_B"/>
    <property type="match status" value="1"/>
</dbReference>
<dbReference type="GO" id="GO:0005739">
    <property type="term" value="C:mitochondrion"/>
    <property type="evidence" value="ECO:0007669"/>
    <property type="project" value="TreeGrafter"/>
</dbReference>
<dbReference type="Gene3D" id="2.40.110.10">
    <property type="entry name" value="Butyryl-CoA Dehydrogenase, subunit A, domain 2"/>
    <property type="match status" value="1"/>
</dbReference>
<dbReference type="InterPro" id="IPR006091">
    <property type="entry name" value="Acyl-CoA_Oxase/DH_mid-dom"/>
</dbReference>
<dbReference type="InterPro" id="IPR006134">
    <property type="entry name" value="DNA-dir_DNA_pol_B_multi_dom"/>
</dbReference>
<dbReference type="GO" id="GO:0016627">
    <property type="term" value="F:oxidoreductase activity, acting on the CH-CH group of donors"/>
    <property type="evidence" value="ECO:0007669"/>
    <property type="project" value="InterPro"/>
</dbReference>
<keyword evidence="6 9" id="KW-0274">FAD</keyword>
<dbReference type="SUPFAM" id="SSF56645">
    <property type="entry name" value="Acyl-CoA dehydrogenase NM domain-like"/>
    <property type="match status" value="1"/>
</dbReference>
<dbReference type="InterPro" id="IPR046373">
    <property type="entry name" value="Acyl-CoA_Oxase/DH_mid-dom_sf"/>
</dbReference>
<feature type="domain" description="DNA-directed DNA polymerase family B multifunctional" evidence="10">
    <location>
        <begin position="264"/>
        <end position="369"/>
    </location>
</feature>
<dbReference type="Proteomes" id="UP000188320">
    <property type="component" value="Unassembled WGS sequence"/>
</dbReference>
<comment type="catalytic activity">
    <reaction evidence="8">
        <text>DNA(n) + a 2'-deoxyribonucleoside 5'-triphosphate = DNA(n+1) + diphosphate</text>
        <dbReference type="Rhea" id="RHEA:22508"/>
        <dbReference type="Rhea" id="RHEA-COMP:17339"/>
        <dbReference type="Rhea" id="RHEA-COMP:17340"/>
        <dbReference type="ChEBI" id="CHEBI:33019"/>
        <dbReference type="ChEBI" id="CHEBI:61560"/>
        <dbReference type="ChEBI" id="CHEBI:173112"/>
        <dbReference type="EC" id="2.7.7.7"/>
    </reaction>
</comment>
<dbReference type="SUPFAM" id="SSF47203">
    <property type="entry name" value="Acyl-CoA dehydrogenase C-terminal domain-like"/>
    <property type="match status" value="1"/>
</dbReference>
<evidence type="ECO:0000313" key="15">
    <source>
        <dbReference type="Proteomes" id="UP000188320"/>
    </source>
</evidence>
<dbReference type="InterPro" id="IPR025687">
    <property type="entry name" value="Znf-C4pol"/>
</dbReference>
<dbReference type="EC" id="2.7.7.7" evidence="2"/>
<sequence>MASFVSRFSFSRVGNYSARILAPLGRRSLTTANSVLDHEQKELYEAASSFAEAEMAPIMLKHLGSYCLTEPGTGSDAASLSTSAKKEGSKYILNGSKAFISNGGDSDIYIVMARTGGAGPKGISTFIVSKDSPGLSFGKKEKKVGWSSQPTRAISSKLIIYCWYLFLLKSILIINYNRIINKIKDIKYAQIASCSLGGADSSLRAALEHSAVRKQFGTPIFDFQNTQFELAEMAGRLNASRLMVRQAARMLDEKSPSAVAFCAMHFEKLNRCKIIVAYNIIIKQLSKTDYAGKQAHVELAERMRKRDPGSAPQVGDRVAYVIIKAAKGAAAYERAEDPIYVLNNGLPIDTHYYLENQLVKPLTRIFEPILTEKVGSLFSGDHTRSIHLTTPNTGALMRFAVRSETCLGCRVPLPPSKKSAGSNAVCVHCLPKLPEIYFANLQIANACQTRYARLWTECQRCQSIMHEDVVCSNSDCPIFYMRTKAQHDNNQQIKVMKRFDLSW</sequence>
<protein>
    <recommendedName>
        <fullName evidence="2">DNA-directed DNA polymerase</fullName>
        <ecNumber evidence="2">2.7.7.7</ecNumber>
    </recommendedName>
</protein>
<comment type="cofactor">
    <cofactor evidence="9">
        <name>FAD</name>
        <dbReference type="ChEBI" id="CHEBI:57692"/>
    </cofactor>
</comment>
<proteinExistence type="inferred from homology"/>
<dbReference type="Pfam" id="PF14260">
    <property type="entry name" value="zf-C4pol"/>
    <property type="match status" value="1"/>
</dbReference>
<dbReference type="Gene3D" id="1.10.132.60">
    <property type="entry name" value="DNA polymerase family B, C-terminal domain"/>
    <property type="match status" value="1"/>
</dbReference>
<organism evidence="14 15">
    <name type="scientific">Zancudomyces culisetae</name>
    <name type="common">Gut fungus</name>
    <name type="synonym">Smittium culisetae</name>
    <dbReference type="NCBI Taxonomy" id="1213189"/>
    <lineage>
        <taxon>Eukaryota</taxon>
        <taxon>Fungi</taxon>
        <taxon>Fungi incertae sedis</taxon>
        <taxon>Zoopagomycota</taxon>
        <taxon>Kickxellomycotina</taxon>
        <taxon>Harpellomycetes</taxon>
        <taxon>Harpellales</taxon>
        <taxon>Legeriomycetaceae</taxon>
        <taxon>Zancudomyces</taxon>
    </lineage>
</organism>